<reference evidence="4 5" key="1">
    <citation type="submission" date="2016-10" db="EMBL/GenBank/DDBJ databases">
        <authorList>
            <person name="de Groot N.N."/>
        </authorList>
    </citation>
    <scope>NUCLEOTIDE SEQUENCE [LARGE SCALE GENOMIC DNA]</scope>
    <source>
        <strain evidence="4 5">CGMCC 4.2026</strain>
    </source>
</reference>
<feature type="transmembrane region" description="Helical" evidence="2">
    <location>
        <begin position="98"/>
        <end position="117"/>
    </location>
</feature>
<evidence type="ECO:0000256" key="2">
    <source>
        <dbReference type="SAM" id="Phobius"/>
    </source>
</evidence>
<name>A0A1H8DCQ9_9ACTN</name>
<sequence>MSHQDPPSQPPPPGSKPPGPTGPRPSGPSSGPTPPGGRHPRQDDARAAWAAGGTVFAGLLLLIGGVMAILEGIVGINKDAIYVVTRGTYAYKFNVQSWGWIQLVLGVVAVLVGYGVLRGLEWARWAGILIAGLNMIANFMFLPYQPIWAIVMVAIDIFVIWALATYHQADSRTGGVLL</sequence>
<evidence type="ECO:0000313" key="5">
    <source>
        <dbReference type="Proteomes" id="UP000181951"/>
    </source>
</evidence>
<keyword evidence="2" id="KW-1133">Transmembrane helix</keyword>
<evidence type="ECO:0000256" key="1">
    <source>
        <dbReference type="SAM" id="MobiDB-lite"/>
    </source>
</evidence>
<feature type="region of interest" description="Disordered" evidence="1">
    <location>
        <begin position="1"/>
        <end position="44"/>
    </location>
</feature>
<protein>
    <recommendedName>
        <fullName evidence="3">DUF7144 domain-containing protein</fullName>
    </recommendedName>
</protein>
<gene>
    <name evidence="4" type="ORF">SAMN05216267_100146</name>
</gene>
<dbReference type="AlphaFoldDB" id="A0A1H8DCQ9"/>
<feature type="compositionally biased region" description="Pro residues" evidence="1">
    <location>
        <begin position="7"/>
        <end position="37"/>
    </location>
</feature>
<proteinExistence type="predicted"/>
<evidence type="ECO:0000313" key="4">
    <source>
        <dbReference type="EMBL" id="SEN05151.1"/>
    </source>
</evidence>
<keyword evidence="2" id="KW-0812">Transmembrane</keyword>
<accession>A0A1H8DCQ9</accession>
<dbReference type="Proteomes" id="UP000181951">
    <property type="component" value="Unassembled WGS sequence"/>
</dbReference>
<keyword evidence="5" id="KW-1185">Reference proteome</keyword>
<evidence type="ECO:0000259" key="3">
    <source>
        <dbReference type="Pfam" id="PF23636"/>
    </source>
</evidence>
<dbReference type="RefSeq" id="WP_075016019.1">
    <property type="nucleotide sequence ID" value="NZ_FODD01000001.1"/>
</dbReference>
<organism evidence="4 5">
    <name type="scientific">Actinacidiphila rubida</name>
    <dbReference type="NCBI Taxonomy" id="310780"/>
    <lineage>
        <taxon>Bacteria</taxon>
        <taxon>Bacillati</taxon>
        <taxon>Actinomycetota</taxon>
        <taxon>Actinomycetes</taxon>
        <taxon>Kitasatosporales</taxon>
        <taxon>Streptomycetaceae</taxon>
        <taxon>Actinacidiphila</taxon>
    </lineage>
</organism>
<dbReference type="EMBL" id="FODD01000001">
    <property type="protein sequence ID" value="SEN05151.1"/>
    <property type="molecule type" value="Genomic_DNA"/>
</dbReference>
<dbReference type="InterPro" id="IPR055568">
    <property type="entry name" value="DUF7144"/>
</dbReference>
<dbReference type="Pfam" id="PF23636">
    <property type="entry name" value="DUF7144"/>
    <property type="match status" value="1"/>
</dbReference>
<dbReference type="STRING" id="310780.SAMN05216267_100146"/>
<feature type="transmembrane region" description="Helical" evidence="2">
    <location>
        <begin position="47"/>
        <end position="70"/>
    </location>
</feature>
<feature type="transmembrane region" description="Helical" evidence="2">
    <location>
        <begin position="147"/>
        <end position="164"/>
    </location>
</feature>
<feature type="domain" description="DUF7144" evidence="3">
    <location>
        <begin position="54"/>
        <end position="167"/>
    </location>
</feature>
<keyword evidence="2" id="KW-0472">Membrane</keyword>
<dbReference type="OrthoDB" id="4482242at2"/>
<feature type="transmembrane region" description="Helical" evidence="2">
    <location>
        <begin position="122"/>
        <end position="141"/>
    </location>
</feature>